<dbReference type="RefSeq" id="WP_127457025.1">
    <property type="nucleotide sequence ID" value="NZ_JAROBY010000007.1"/>
</dbReference>
<keyword evidence="2" id="KW-1185">Reference proteome</keyword>
<comment type="caution">
    <text evidence="1">The sequence shown here is derived from an EMBL/GenBank/DDBJ whole genome shotgun (WGS) entry which is preliminary data.</text>
</comment>
<dbReference type="EMBL" id="JAROBY010000007">
    <property type="protein sequence ID" value="MEB4792992.1"/>
    <property type="molecule type" value="Genomic_DNA"/>
</dbReference>
<accession>A0ABU6D7X2</accession>
<proteinExistence type="predicted"/>
<name>A0ABU6D7X2_9BACL</name>
<dbReference type="Proteomes" id="UP001355653">
    <property type="component" value="Unassembled WGS sequence"/>
</dbReference>
<protein>
    <submittedName>
        <fullName evidence="1">Uncharacterized protein</fullName>
    </submittedName>
</protein>
<evidence type="ECO:0000313" key="2">
    <source>
        <dbReference type="Proteomes" id="UP001355653"/>
    </source>
</evidence>
<gene>
    <name evidence="1" type="ORF">P5G65_03735</name>
</gene>
<organism evidence="1 2">
    <name type="scientific">Paenibacillus chondroitinus</name>
    <dbReference type="NCBI Taxonomy" id="59842"/>
    <lineage>
        <taxon>Bacteria</taxon>
        <taxon>Bacillati</taxon>
        <taxon>Bacillota</taxon>
        <taxon>Bacilli</taxon>
        <taxon>Bacillales</taxon>
        <taxon>Paenibacillaceae</taxon>
        <taxon>Paenibacillus</taxon>
    </lineage>
</organism>
<reference evidence="1 2" key="1">
    <citation type="submission" date="2023-03" db="EMBL/GenBank/DDBJ databases">
        <title>Bacillus Genome Sequencing.</title>
        <authorList>
            <person name="Dunlap C."/>
        </authorList>
    </citation>
    <scope>NUCLEOTIDE SEQUENCE [LARGE SCALE GENOMIC DNA]</scope>
    <source>
        <strain evidence="1 2">NRS-1351</strain>
    </source>
</reference>
<sequence>MKRQPNGIKKIKNKRFVFLGMTGGTSKPGRSIHIVGTKGEIQGDMEAGSYVIRHPDARKGHMYSEQQIKVGVSEDMHGGGDLLLVDDFVKVLKGAVPSISSTSLEKSLHGHFIGFAADQSRLDIYFVKRTIGSCLLNIR</sequence>
<evidence type="ECO:0000313" key="1">
    <source>
        <dbReference type="EMBL" id="MEB4792992.1"/>
    </source>
</evidence>